<proteinExistence type="predicted"/>
<sequence>MKQNLLFLLLAAVIVGIFFLIYWLIEIPFPWATFAILIGLIVVSWFWYRSEKHRPSSRDRDADR</sequence>
<gene>
    <name evidence="2" type="ORF">AB6N35_16845</name>
</gene>
<keyword evidence="1" id="KW-1133">Transmembrane helix</keyword>
<protein>
    <submittedName>
        <fullName evidence="2">Uncharacterized protein</fullName>
    </submittedName>
</protein>
<dbReference type="Proteomes" id="UP001560293">
    <property type="component" value="Unassembled WGS sequence"/>
</dbReference>
<dbReference type="EMBL" id="JBFTEZ010000003">
    <property type="protein sequence ID" value="MEX6465979.1"/>
    <property type="molecule type" value="Genomic_DNA"/>
</dbReference>
<keyword evidence="1" id="KW-0812">Transmembrane</keyword>
<comment type="caution">
    <text evidence="2">The sequence shown here is derived from an EMBL/GenBank/DDBJ whole genome shotgun (WGS) entry which is preliminary data.</text>
</comment>
<keyword evidence="3" id="KW-1185">Reference proteome</keyword>
<feature type="transmembrane region" description="Helical" evidence="1">
    <location>
        <begin position="5"/>
        <end position="25"/>
    </location>
</feature>
<keyword evidence="1" id="KW-0472">Membrane</keyword>
<dbReference type="RefSeq" id="WP_369141735.1">
    <property type="nucleotide sequence ID" value="NZ_JBFTEZ010000003.1"/>
</dbReference>
<accession>A0ABV3YLW5</accession>
<feature type="transmembrane region" description="Helical" evidence="1">
    <location>
        <begin position="31"/>
        <end position="48"/>
    </location>
</feature>
<organism evidence="2 3">
    <name type="scientific">Dietzia cinnamea</name>
    <dbReference type="NCBI Taxonomy" id="321318"/>
    <lineage>
        <taxon>Bacteria</taxon>
        <taxon>Bacillati</taxon>
        <taxon>Actinomycetota</taxon>
        <taxon>Actinomycetes</taxon>
        <taxon>Mycobacteriales</taxon>
        <taxon>Dietziaceae</taxon>
        <taxon>Dietzia</taxon>
    </lineage>
</organism>
<reference evidence="3" key="1">
    <citation type="submission" date="2024-07" db="EMBL/GenBank/DDBJ databases">
        <title>Pseudomonas strain that inhibits Aeromonas fish pathogens.</title>
        <authorList>
            <person name="Wildschutte H."/>
        </authorList>
    </citation>
    <scope>NUCLEOTIDE SEQUENCE [LARGE SCALE GENOMIC DNA]</scope>
    <source>
        <strain evidence="3">n60</strain>
    </source>
</reference>
<evidence type="ECO:0000313" key="3">
    <source>
        <dbReference type="Proteomes" id="UP001560293"/>
    </source>
</evidence>
<name>A0ABV3YLW5_9ACTN</name>
<evidence type="ECO:0000256" key="1">
    <source>
        <dbReference type="SAM" id="Phobius"/>
    </source>
</evidence>
<evidence type="ECO:0000313" key="2">
    <source>
        <dbReference type="EMBL" id="MEX6465979.1"/>
    </source>
</evidence>